<proteinExistence type="predicted"/>
<organism evidence="1 2">
    <name type="scientific">Geobacillus thermoleovorans</name>
    <name type="common">Bacillus thermoleovorans</name>
    <dbReference type="NCBI Taxonomy" id="33941"/>
    <lineage>
        <taxon>Bacteria</taxon>
        <taxon>Bacillati</taxon>
        <taxon>Bacillota</taxon>
        <taxon>Bacilli</taxon>
        <taxon>Bacillales</taxon>
        <taxon>Anoxybacillaceae</taxon>
        <taxon>Geobacillus</taxon>
        <taxon>Geobacillus thermoleovorans group</taxon>
    </lineage>
</organism>
<name>A0A2Z3N754_GEOTH</name>
<protein>
    <submittedName>
        <fullName evidence="1">Uncharacterized protein</fullName>
    </submittedName>
</protein>
<sequence>MGALASLCSGALTIEVASCGIDAPFGGEGAAWAKRCMRINDVPLHGLPAFFASSASSGGGQRVFLV</sequence>
<evidence type="ECO:0000313" key="1">
    <source>
        <dbReference type="EMBL" id="AWO74712.1"/>
    </source>
</evidence>
<reference evidence="2" key="1">
    <citation type="submission" date="2018-02" db="EMBL/GenBank/DDBJ databases">
        <title>The complete genome of bacterial strain SGAirxxxx.</title>
        <authorList>
            <person name="Schuster S.C."/>
        </authorList>
    </citation>
    <scope>NUCLEOTIDE SEQUENCE [LARGE SCALE GENOMIC DNA]</scope>
    <source>
        <strain evidence="2">SGAir0734</strain>
    </source>
</reference>
<gene>
    <name evidence="1" type="ORF">C1N76_09435</name>
</gene>
<evidence type="ECO:0000313" key="2">
    <source>
        <dbReference type="Proteomes" id="UP000246996"/>
    </source>
</evidence>
<dbReference type="Proteomes" id="UP000246996">
    <property type="component" value="Chromosome"/>
</dbReference>
<dbReference type="AlphaFoldDB" id="A0A2Z3N754"/>
<dbReference type="EMBL" id="CP027303">
    <property type="protein sequence ID" value="AWO74712.1"/>
    <property type="molecule type" value="Genomic_DNA"/>
</dbReference>
<accession>A0A2Z3N754</accession>